<feature type="compositionally biased region" description="Basic and acidic residues" evidence="3">
    <location>
        <begin position="1"/>
        <end position="18"/>
    </location>
</feature>
<reference evidence="5 6" key="1">
    <citation type="submission" date="2024-08" db="EMBL/GenBank/DDBJ databases">
        <authorList>
            <person name="Cucini C."/>
            <person name="Frati F."/>
        </authorList>
    </citation>
    <scope>NUCLEOTIDE SEQUENCE [LARGE SCALE GENOMIC DNA]</scope>
</reference>
<evidence type="ECO:0000259" key="4">
    <source>
        <dbReference type="PROSITE" id="PS50085"/>
    </source>
</evidence>
<dbReference type="Pfam" id="PF02145">
    <property type="entry name" value="Rap_GAP"/>
    <property type="match status" value="1"/>
</dbReference>
<sequence length="760" mass="82400">MGVMRLRLESRSSREDGSKSPGASNSSSGSTISAPVSPPPSKELLEEVLKQPKPYPMVVLPRRGGYWVEGAGSESPPEFSCSSLSGCNHTGTMPKPKIDQDETALAYRKYFLGKEHYNFLATDDKLGPILLSVKSETVASHEHWRLILRLKTGTSHELVPVSCLSNVTNGTSSGPHSNGSSRDSVPCPARMAKLLNEDLTTEKFSPVVFPKASDLIVAYDEHVLVSTYKFGVVLQKPGQATEEELFSNRSSESLDTFLEILGDRIRLRGHEGYRGGLDTLHGQTGEESIYYVFQNREIMFHVSHLLPYMESDPQQLQRKRHIGNDIVAVIFQEENTPFSPDMIASHFLHAFICVEIIDADGPEMKYKVNVTARDDVPFFGPPLPNPPIFSPGPEFREFLLTKLINAETACYKADKFSKLEMRTRASLLSSLVDEVRRKSAEFLGSVITGMDCGSNAGSSGNSGSAGSRFMETVRKALSSAKSSSSTTKAMASDSNSLNQSSSSSSTPAASSILTNGHGLHHNGATGSNGIFGGQTGLNGHSTNGSTSSACNSNNSSMKFRHSHHSSVSGSPVVDGSSSSSTVQSYRNGDSTVISSVSSHLKRAPSPASSPDTPPHCSASIRISESDDSSLNSEELEGSANSHHHHFHHKGICGKPFKSSNEDSDTGLESMSSAGTPNKRSCSLCLEDETNARAKDNLKDEINKLKQDKLDLLRQNVTCQREIKKLKERELQLQSDLSTSSKEIMRLRSLLKEYGSEGSIV</sequence>
<feature type="compositionally biased region" description="Polar residues" evidence="3">
    <location>
        <begin position="666"/>
        <end position="680"/>
    </location>
</feature>
<accession>A0ABP1QCX2</accession>
<organism evidence="5 6">
    <name type="scientific">Orchesella dallaii</name>
    <dbReference type="NCBI Taxonomy" id="48710"/>
    <lineage>
        <taxon>Eukaryota</taxon>
        <taxon>Metazoa</taxon>
        <taxon>Ecdysozoa</taxon>
        <taxon>Arthropoda</taxon>
        <taxon>Hexapoda</taxon>
        <taxon>Collembola</taxon>
        <taxon>Entomobryomorpha</taxon>
        <taxon>Entomobryoidea</taxon>
        <taxon>Orchesellidae</taxon>
        <taxon>Orchesellinae</taxon>
        <taxon>Orchesella</taxon>
    </lineage>
</organism>
<dbReference type="Proteomes" id="UP001642540">
    <property type="component" value="Unassembled WGS sequence"/>
</dbReference>
<feature type="region of interest" description="Disordered" evidence="3">
    <location>
        <begin position="478"/>
        <end position="681"/>
    </location>
</feature>
<feature type="coiled-coil region" evidence="2">
    <location>
        <begin position="690"/>
        <end position="728"/>
    </location>
</feature>
<dbReference type="Gene3D" id="6.10.140.210">
    <property type="match status" value="1"/>
</dbReference>
<feature type="compositionally biased region" description="Low complexity" evidence="3">
    <location>
        <begin position="628"/>
        <end position="640"/>
    </location>
</feature>
<dbReference type="InterPro" id="IPR035974">
    <property type="entry name" value="Rap/Ran-GAP_sf"/>
</dbReference>
<keyword evidence="6" id="KW-1185">Reference proteome</keyword>
<proteinExistence type="predicted"/>
<keyword evidence="1" id="KW-0343">GTPase activation</keyword>
<feature type="compositionally biased region" description="Polar residues" evidence="3">
    <location>
        <begin position="581"/>
        <end position="598"/>
    </location>
</feature>
<evidence type="ECO:0000313" key="6">
    <source>
        <dbReference type="Proteomes" id="UP001642540"/>
    </source>
</evidence>
<dbReference type="PANTHER" id="PTHR15711">
    <property type="entry name" value="RAP GTPASE-ACTIVATING PROTEIN"/>
    <property type="match status" value="1"/>
</dbReference>
<feature type="compositionally biased region" description="Basic residues" evidence="3">
    <location>
        <begin position="641"/>
        <end position="651"/>
    </location>
</feature>
<dbReference type="Gene3D" id="3.40.50.11210">
    <property type="entry name" value="Rap/Ran-GAP"/>
    <property type="match status" value="1"/>
</dbReference>
<gene>
    <name evidence="5" type="ORF">ODALV1_LOCUS9013</name>
</gene>
<dbReference type="SUPFAM" id="SSF111347">
    <property type="entry name" value="Rap/Ran-GAP"/>
    <property type="match status" value="1"/>
</dbReference>
<feature type="domain" description="Rap-GAP" evidence="4">
    <location>
        <begin position="216"/>
        <end position="431"/>
    </location>
</feature>
<dbReference type="EMBL" id="CAXLJM020000027">
    <property type="protein sequence ID" value="CAL8095238.1"/>
    <property type="molecule type" value="Genomic_DNA"/>
</dbReference>
<dbReference type="InterPro" id="IPR050989">
    <property type="entry name" value="Rap1_Ran_GAP"/>
</dbReference>
<feature type="region of interest" description="Disordered" evidence="3">
    <location>
        <begin position="1"/>
        <end position="44"/>
    </location>
</feature>
<comment type="caution">
    <text evidence="5">The sequence shown here is derived from an EMBL/GenBank/DDBJ whole genome shotgun (WGS) entry which is preliminary data.</text>
</comment>
<feature type="compositionally biased region" description="Low complexity" evidence="3">
    <location>
        <begin position="541"/>
        <end position="556"/>
    </location>
</feature>
<evidence type="ECO:0000256" key="3">
    <source>
        <dbReference type="SAM" id="MobiDB-lite"/>
    </source>
</evidence>
<evidence type="ECO:0000313" key="5">
    <source>
        <dbReference type="EMBL" id="CAL8095238.1"/>
    </source>
</evidence>
<feature type="compositionally biased region" description="Low complexity" evidence="3">
    <location>
        <begin position="478"/>
        <end position="511"/>
    </location>
</feature>
<evidence type="ECO:0000256" key="1">
    <source>
        <dbReference type="ARBA" id="ARBA00022468"/>
    </source>
</evidence>
<name>A0ABP1QCX2_9HEXA</name>
<evidence type="ECO:0000256" key="2">
    <source>
        <dbReference type="SAM" id="Coils"/>
    </source>
</evidence>
<feature type="compositionally biased region" description="Low complexity" evidence="3">
    <location>
        <begin position="565"/>
        <end position="580"/>
    </location>
</feature>
<keyword evidence="2" id="KW-0175">Coiled coil</keyword>
<feature type="compositionally biased region" description="Low complexity" evidence="3">
    <location>
        <begin position="19"/>
        <end position="33"/>
    </location>
</feature>
<protein>
    <recommendedName>
        <fullName evidence="4">Rap-GAP domain-containing protein</fullName>
    </recommendedName>
</protein>
<dbReference type="Pfam" id="PF21022">
    <property type="entry name" value="Rap-GAP_dimer"/>
    <property type="match status" value="2"/>
</dbReference>
<dbReference type="PROSITE" id="PS50085">
    <property type="entry name" value="RAPGAP"/>
    <property type="match status" value="1"/>
</dbReference>
<dbReference type="InterPro" id="IPR000331">
    <property type="entry name" value="Rap/Ran_GAP_dom"/>
</dbReference>
<dbReference type="PANTHER" id="PTHR15711:SF32">
    <property type="entry name" value="RAP GTPASE ACTIVATING PROTEIN 1, ISOFORM H"/>
    <property type="match status" value="1"/>
</dbReference>